<dbReference type="EMBL" id="CP033133">
    <property type="protein sequence ID" value="AYO54559.1"/>
    <property type="molecule type" value="Genomic_DNA"/>
</dbReference>
<feature type="transmembrane region" description="Helical" evidence="1">
    <location>
        <begin position="44"/>
        <end position="63"/>
    </location>
</feature>
<feature type="transmembrane region" description="Helical" evidence="1">
    <location>
        <begin position="130"/>
        <end position="151"/>
    </location>
</feature>
<sequence>MQNYNIRGIFLLSFVAAITATICDGYHVYTHTLSYPNPLLFNQAWWVFPSFFLAFSSMAINYLQLIHALPNTIATTESQTSGSLEHLIESLILFVMVYLLSAFGNNDPSMLSIIFYSTFIIRLFFSYERIFLTIIAIILAIAGMFFEGLLSHLELVAYHHVDIFYVPWWLGGLYMHGAFALRSGMRYFVYNK</sequence>
<dbReference type="AlphaFoldDB" id="A0A3G2T2T7"/>
<proteinExistence type="predicted"/>
<evidence type="ECO:0000313" key="2">
    <source>
        <dbReference type="EMBL" id="AYO54559.1"/>
    </source>
</evidence>
<name>A0A3G2T2T7_9GAMM</name>
<feature type="transmembrane region" description="Helical" evidence="1">
    <location>
        <begin position="109"/>
        <end position="125"/>
    </location>
</feature>
<evidence type="ECO:0000256" key="1">
    <source>
        <dbReference type="SAM" id="Phobius"/>
    </source>
</evidence>
<evidence type="ECO:0000313" key="3">
    <source>
        <dbReference type="Proteomes" id="UP000279962"/>
    </source>
</evidence>
<gene>
    <name evidence="2" type="ORF">CDG68_13300</name>
</gene>
<keyword evidence="1" id="KW-0472">Membrane</keyword>
<keyword evidence="1" id="KW-1133">Transmembrane helix</keyword>
<organism evidence="2 3">
    <name type="scientific">Acinetobacter wuhouensis</name>
    <dbReference type="NCBI Taxonomy" id="1879050"/>
    <lineage>
        <taxon>Bacteria</taxon>
        <taxon>Pseudomonadati</taxon>
        <taxon>Pseudomonadota</taxon>
        <taxon>Gammaproteobacteria</taxon>
        <taxon>Moraxellales</taxon>
        <taxon>Moraxellaceae</taxon>
        <taxon>Acinetobacter</taxon>
    </lineage>
</organism>
<protein>
    <submittedName>
        <fullName evidence="2">Uncharacterized protein</fullName>
    </submittedName>
</protein>
<accession>A0A3G2T2T7</accession>
<feature type="transmembrane region" description="Helical" evidence="1">
    <location>
        <begin position="84"/>
        <end position="103"/>
    </location>
</feature>
<dbReference type="RefSeq" id="WP_087551778.1">
    <property type="nucleotide sequence ID" value="NZ_CP033133.1"/>
</dbReference>
<feature type="transmembrane region" description="Helical" evidence="1">
    <location>
        <begin position="163"/>
        <end position="181"/>
    </location>
</feature>
<reference evidence="2 3" key="1">
    <citation type="submission" date="2018-10" db="EMBL/GenBank/DDBJ databases">
        <title>The complete genome of Acinetobacter wuhouensis strain WCHAW010062.</title>
        <authorList>
            <person name="Hu Y."/>
            <person name="Long H."/>
            <person name="Feng Y."/>
            <person name="Zong Z."/>
        </authorList>
    </citation>
    <scope>NUCLEOTIDE SEQUENCE [LARGE SCALE GENOMIC DNA]</scope>
    <source>
        <strain evidence="2 3">WCHAW010062</strain>
    </source>
</reference>
<dbReference type="Proteomes" id="UP000279962">
    <property type="component" value="Chromosome"/>
</dbReference>
<keyword evidence="1" id="KW-0812">Transmembrane</keyword>